<dbReference type="Proteomes" id="UP000824469">
    <property type="component" value="Unassembled WGS sequence"/>
</dbReference>
<evidence type="ECO:0000256" key="3">
    <source>
        <dbReference type="ARBA" id="ARBA00022448"/>
    </source>
</evidence>
<feature type="transmembrane region" description="Helical" evidence="10">
    <location>
        <begin position="90"/>
        <end position="110"/>
    </location>
</feature>
<dbReference type="InterPro" id="IPR050549">
    <property type="entry name" value="MFS_Trehalose_Transporter"/>
</dbReference>
<feature type="transmembrane region" description="Helical" evidence="10">
    <location>
        <begin position="215"/>
        <end position="232"/>
    </location>
</feature>
<evidence type="ECO:0000256" key="9">
    <source>
        <dbReference type="RuleBase" id="RU003346"/>
    </source>
</evidence>
<keyword evidence="6 10" id="KW-0812">Transmembrane</keyword>
<dbReference type="InterPro" id="IPR003663">
    <property type="entry name" value="Sugar/inositol_transpt"/>
</dbReference>
<feature type="transmembrane region" description="Helical" evidence="10">
    <location>
        <begin position="122"/>
        <end position="140"/>
    </location>
</feature>
<evidence type="ECO:0000256" key="8">
    <source>
        <dbReference type="ARBA" id="ARBA00023136"/>
    </source>
</evidence>
<comment type="caution">
    <text evidence="12">The sequence shown here is derived from an EMBL/GenBank/DDBJ whole genome shotgun (WGS) entry which is preliminary data.</text>
</comment>
<evidence type="ECO:0000256" key="5">
    <source>
        <dbReference type="ARBA" id="ARBA00022597"/>
    </source>
</evidence>
<dbReference type="PRINTS" id="PR00171">
    <property type="entry name" value="SUGRTRNSPORT"/>
</dbReference>
<keyword evidence="7 10" id="KW-1133">Transmembrane helix</keyword>
<dbReference type="GO" id="GO:0005886">
    <property type="term" value="C:plasma membrane"/>
    <property type="evidence" value="ECO:0007669"/>
    <property type="project" value="UniProtKB-SubCell"/>
</dbReference>
<sequence length="459" mass="49555">MSFNKDLENDGEVKRPLLYQQNSWYSNSRIGIERDGSSSSKAPGATSKESSTTAIICTLIVALGPLQYGFTNGYSSPTESSIMSDLDLTISEFSLFGSLSNVGAMLGAMVSGLLSDQIGRKGALIVASIPNILGWIAICFAKDSLWLYIGRSLTGLGVGIISFTVPVYIAEIAPKHLRGGLGAVNMRPFVEQLALTIGVFVAYLLGMFISWRHLAIAGVVPCSLLVIGIFIIPEAPRWLAKIGKDVDFEASLQTLRGFDSDIYLEAIEIRSAMELNIQEGNIKISELCQRRYAFPLTIGIRLLVLQQLTRITGIMFYNTSIFKSAGISDAEVASLSLAGVQVLMTGVIVWLMDKAGRRLLLMISSGGMAASLFLIGIAFYLKSHITTVSYLSSILALIGLLACIISFSLGMGAIPWIIMSEILPTNVKGIAGSLGTLANWFLSWAVTMTINLFLEWSTT</sequence>
<gene>
    <name evidence="12" type="ORF">KI387_021060</name>
</gene>
<dbReference type="PROSITE" id="PS00217">
    <property type="entry name" value="SUGAR_TRANSPORT_2"/>
    <property type="match status" value="1"/>
</dbReference>
<dbReference type="Gene3D" id="1.20.1250.20">
    <property type="entry name" value="MFS general substrate transporter like domains"/>
    <property type="match status" value="1"/>
</dbReference>
<dbReference type="AlphaFoldDB" id="A0AA38G9T0"/>
<evidence type="ECO:0000256" key="1">
    <source>
        <dbReference type="ARBA" id="ARBA00004651"/>
    </source>
</evidence>
<dbReference type="PROSITE" id="PS50850">
    <property type="entry name" value="MFS"/>
    <property type="match status" value="1"/>
</dbReference>
<evidence type="ECO:0000256" key="10">
    <source>
        <dbReference type="SAM" id="Phobius"/>
    </source>
</evidence>
<dbReference type="PANTHER" id="PTHR48021:SF1">
    <property type="entry name" value="GH07001P-RELATED"/>
    <property type="match status" value="1"/>
</dbReference>
<proteinExistence type="inferred from homology"/>
<feature type="non-terminal residue" evidence="12">
    <location>
        <position position="459"/>
    </location>
</feature>
<comment type="subcellular location">
    <subcellularLocation>
        <location evidence="1">Cell membrane</location>
        <topology evidence="1">Multi-pass membrane protein</topology>
    </subcellularLocation>
</comment>
<keyword evidence="8 10" id="KW-0472">Membrane</keyword>
<evidence type="ECO:0000259" key="11">
    <source>
        <dbReference type="PROSITE" id="PS50850"/>
    </source>
</evidence>
<dbReference type="InterPro" id="IPR020846">
    <property type="entry name" value="MFS_dom"/>
</dbReference>
<feature type="transmembrane region" description="Helical" evidence="10">
    <location>
        <begin position="292"/>
        <end position="312"/>
    </location>
</feature>
<evidence type="ECO:0000313" key="13">
    <source>
        <dbReference type="Proteomes" id="UP000824469"/>
    </source>
</evidence>
<dbReference type="InterPro" id="IPR005829">
    <property type="entry name" value="Sugar_transporter_CS"/>
</dbReference>
<keyword evidence="5" id="KW-0762">Sugar transport</keyword>
<comment type="similarity">
    <text evidence="2 9">Belongs to the major facilitator superfamily. Sugar transporter (TC 2.A.1.1) family.</text>
</comment>
<keyword evidence="13" id="KW-1185">Reference proteome</keyword>
<dbReference type="NCBIfam" id="TIGR00879">
    <property type="entry name" value="SP"/>
    <property type="match status" value="1"/>
</dbReference>
<dbReference type="FunFam" id="1.20.1250.20:FF:000218">
    <property type="entry name" value="facilitated trehalose transporter Tret1"/>
    <property type="match status" value="1"/>
</dbReference>
<dbReference type="OMA" id="TSHNYSE"/>
<evidence type="ECO:0000256" key="7">
    <source>
        <dbReference type="ARBA" id="ARBA00022989"/>
    </source>
</evidence>
<evidence type="ECO:0000256" key="2">
    <source>
        <dbReference type="ARBA" id="ARBA00010992"/>
    </source>
</evidence>
<dbReference type="SUPFAM" id="SSF103473">
    <property type="entry name" value="MFS general substrate transporter"/>
    <property type="match status" value="1"/>
</dbReference>
<evidence type="ECO:0000313" key="12">
    <source>
        <dbReference type="EMBL" id="KAH9319291.1"/>
    </source>
</evidence>
<dbReference type="Pfam" id="PF00083">
    <property type="entry name" value="Sugar_tr"/>
    <property type="match status" value="1"/>
</dbReference>
<feature type="transmembrane region" description="Helical" evidence="10">
    <location>
        <begin position="332"/>
        <end position="352"/>
    </location>
</feature>
<protein>
    <recommendedName>
        <fullName evidence="11">Major facilitator superfamily (MFS) profile domain-containing protein</fullName>
    </recommendedName>
</protein>
<evidence type="ECO:0000256" key="4">
    <source>
        <dbReference type="ARBA" id="ARBA00022475"/>
    </source>
</evidence>
<dbReference type="CDD" id="cd17358">
    <property type="entry name" value="MFS_GLUT6_8_Class3_like"/>
    <property type="match status" value="1"/>
</dbReference>
<feature type="transmembrane region" description="Helical" evidence="10">
    <location>
        <begin position="359"/>
        <end position="381"/>
    </location>
</feature>
<dbReference type="InterPro" id="IPR036259">
    <property type="entry name" value="MFS_trans_sf"/>
</dbReference>
<dbReference type="PROSITE" id="PS00216">
    <property type="entry name" value="SUGAR_TRANSPORT_1"/>
    <property type="match status" value="2"/>
</dbReference>
<feature type="transmembrane region" description="Helical" evidence="10">
    <location>
        <begin position="393"/>
        <end position="418"/>
    </location>
</feature>
<keyword evidence="3 9" id="KW-0813">Transport</keyword>
<feature type="transmembrane region" description="Helical" evidence="10">
    <location>
        <begin position="430"/>
        <end position="454"/>
    </location>
</feature>
<reference evidence="12 13" key="1">
    <citation type="journal article" date="2021" name="Nat. Plants">
        <title>The Taxus genome provides insights into paclitaxel biosynthesis.</title>
        <authorList>
            <person name="Xiong X."/>
            <person name="Gou J."/>
            <person name="Liao Q."/>
            <person name="Li Y."/>
            <person name="Zhou Q."/>
            <person name="Bi G."/>
            <person name="Li C."/>
            <person name="Du R."/>
            <person name="Wang X."/>
            <person name="Sun T."/>
            <person name="Guo L."/>
            <person name="Liang H."/>
            <person name="Lu P."/>
            <person name="Wu Y."/>
            <person name="Zhang Z."/>
            <person name="Ro D.K."/>
            <person name="Shang Y."/>
            <person name="Huang S."/>
            <person name="Yan J."/>
        </authorList>
    </citation>
    <scope>NUCLEOTIDE SEQUENCE [LARGE SCALE GENOMIC DNA]</scope>
    <source>
        <strain evidence="12">Ta-2019</strain>
    </source>
</reference>
<organism evidence="12 13">
    <name type="scientific">Taxus chinensis</name>
    <name type="common">Chinese yew</name>
    <name type="synonym">Taxus wallichiana var. chinensis</name>
    <dbReference type="NCBI Taxonomy" id="29808"/>
    <lineage>
        <taxon>Eukaryota</taxon>
        <taxon>Viridiplantae</taxon>
        <taxon>Streptophyta</taxon>
        <taxon>Embryophyta</taxon>
        <taxon>Tracheophyta</taxon>
        <taxon>Spermatophyta</taxon>
        <taxon>Pinopsida</taxon>
        <taxon>Pinidae</taxon>
        <taxon>Conifers II</taxon>
        <taxon>Cupressales</taxon>
        <taxon>Taxaceae</taxon>
        <taxon>Taxus</taxon>
    </lineage>
</organism>
<accession>A0AA38G9T0</accession>
<dbReference type="InterPro" id="IPR005828">
    <property type="entry name" value="MFS_sugar_transport-like"/>
</dbReference>
<dbReference type="InterPro" id="IPR044775">
    <property type="entry name" value="MFS_ERD6/Tret1-like"/>
</dbReference>
<dbReference type="GO" id="GO:0051119">
    <property type="term" value="F:sugar transmembrane transporter activity"/>
    <property type="evidence" value="ECO:0007669"/>
    <property type="project" value="InterPro"/>
</dbReference>
<feature type="transmembrane region" description="Helical" evidence="10">
    <location>
        <begin position="146"/>
        <end position="169"/>
    </location>
</feature>
<feature type="transmembrane region" description="Helical" evidence="10">
    <location>
        <begin position="189"/>
        <end position="209"/>
    </location>
</feature>
<evidence type="ECO:0000256" key="6">
    <source>
        <dbReference type="ARBA" id="ARBA00022692"/>
    </source>
</evidence>
<keyword evidence="4" id="KW-1003">Cell membrane</keyword>
<dbReference type="PANTHER" id="PTHR48021">
    <property type="match status" value="1"/>
</dbReference>
<name>A0AA38G9T0_TAXCH</name>
<dbReference type="EMBL" id="JAHRHJ020000004">
    <property type="protein sequence ID" value="KAH9319291.1"/>
    <property type="molecule type" value="Genomic_DNA"/>
</dbReference>
<feature type="domain" description="Major facilitator superfamily (MFS) profile" evidence="11">
    <location>
        <begin position="57"/>
        <end position="459"/>
    </location>
</feature>